<keyword evidence="1" id="KW-1133">Transmembrane helix</keyword>
<comment type="caution">
    <text evidence="2">The sequence shown here is derived from an EMBL/GenBank/DDBJ whole genome shotgun (WGS) entry which is preliminary data.</text>
</comment>
<evidence type="ECO:0000313" key="3">
    <source>
        <dbReference type="Proteomes" id="UP001303222"/>
    </source>
</evidence>
<dbReference type="AlphaFoldDB" id="A0AAN6NXJ8"/>
<reference evidence="2" key="1">
    <citation type="journal article" date="2023" name="Mol. Phylogenet. Evol.">
        <title>Genome-scale phylogeny and comparative genomics of the fungal order Sordariales.</title>
        <authorList>
            <person name="Hensen N."/>
            <person name="Bonometti L."/>
            <person name="Westerberg I."/>
            <person name="Brannstrom I.O."/>
            <person name="Guillou S."/>
            <person name="Cros-Aarteil S."/>
            <person name="Calhoun S."/>
            <person name="Haridas S."/>
            <person name="Kuo A."/>
            <person name="Mondo S."/>
            <person name="Pangilinan J."/>
            <person name="Riley R."/>
            <person name="LaButti K."/>
            <person name="Andreopoulos B."/>
            <person name="Lipzen A."/>
            <person name="Chen C."/>
            <person name="Yan M."/>
            <person name="Daum C."/>
            <person name="Ng V."/>
            <person name="Clum A."/>
            <person name="Steindorff A."/>
            <person name="Ohm R.A."/>
            <person name="Martin F."/>
            <person name="Silar P."/>
            <person name="Natvig D.O."/>
            <person name="Lalanne C."/>
            <person name="Gautier V."/>
            <person name="Ament-Velasquez S.L."/>
            <person name="Kruys A."/>
            <person name="Hutchinson M.I."/>
            <person name="Powell A.J."/>
            <person name="Barry K."/>
            <person name="Miller A.N."/>
            <person name="Grigoriev I.V."/>
            <person name="Debuchy R."/>
            <person name="Gladieux P."/>
            <person name="Hiltunen Thoren M."/>
            <person name="Johannesson H."/>
        </authorList>
    </citation>
    <scope>NUCLEOTIDE SEQUENCE</scope>
    <source>
        <strain evidence="2">CBS 626.80</strain>
    </source>
</reference>
<name>A0AAN6NXJ8_9PEZI</name>
<sequence>MYRLNFCRKASRFASKSLLGGIPRVFPFLWMPLALGQPANEYTGRTGLGNLNIPKLFKTCAGLERELEANFKMAILYSRRIVIRLLVNNLSQIMNAGSKRSRLDRQSLPLLGQQQQNNKRRTAVILYMFPFVSVLYRAFLTHPLPSGQIIFSKAA</sequence>
<dbReference type="Proteomes" id="UP001303222">
    <property type="component" value="Unassembled WGS sequence"/>
</dbReference>
<reference evidence="2" key="2">
    <citation type="submission" date="2023-06" db="EMBL/GenBank/DDBJ databases">
        <authorList>
            <consortium name="Lawrence Berkeley National Laboratory"/>
            <person name="Mondo S.J."/>
            <person name="Hensen N."/>
            <person name="Bonometti L."/>
            <person name="Westerberg I."/>
            <person name="Brannstrom I.O."/>
            <person name="Guillou S."/>
            <person name="Cros-Aarteil S."/>
            <person name="Calhoun S."/>
            <person name="Haridas S."/>
            <person name="Kuo A."/>
            <person name="Pangilinan J."/>
            <person name="Riley R."/>
            <person name="Labutti K."/>
            <person name="Andreopoulos B."/>
            <person name="Lipzen A."/>
            <person name="Chen C."/>
            <person name="Yanf M."/>
            <person name="Daum C."/>
            <person name="Ng V."/>
            <person name="Clum A."/>
            <person name="Steindorff A."/>
            <person name="Ohm R."/>
            <person name="Martin F."/>
            <person name="Silar P."/>
            <person name="Natvig D."/>
            <person name="Lalanne C."/>
            <person name="Gautier V."/>
            <person name="Ament-Velasquez S.L."/>
            <person name="Kruys A."/>
            <person name="Hutchinson M.I."/>
            <person name="Powell A.J."/>
            <person name="Barry K."/>
            <person name="Miller A.N."/>
            <person name="Grigoriev I.V."/>
            <person name="Debuchy R."/>
            <person name="Gladieux P."/>
            <person name="Thoren M.H."/>
            <person name="Johannesson H."/>
        </authorList>
    </citation>
    <scope>NUCLEOTIDE SEQUENCE</scope>
    <source>
        <strain evidence="2">CBS 626.80</strain>
    </source>
</reference>
<evidence type="ECO:0000313" key="2">
    <source>
        <dbReference type="EMBL" id="KAK3952933.1"/>
    </source>
</evidence>
<gene>
    <name evidence="2" type="ORF">QBC32DRAFT_130823</name>
</gene>
<keyword evidence="1" id="KW-0472">Membrane</keyword>
<organism evidence="2 3">
    <name type="scientific">Pseudoneurospora amorphoporcata</name>
    <dbReference type="NCBI Taxonomy" id="241081"/>
    <lineage>
        <taxon>Eukaryota</taxon>
        <taxon>Fungi</taxon>
        <taxon>Dikarya</taxon>
        <taxon>Ascomycota</taxon>
        <taxon>Pezizomycotina</taxon>
        <taxon>Sordariomycetes</taxon>
        <taxon>Sordariomycetidae</taxon>
        <taxon>Sordariales</taxon>
        <taxon>Sordariaceae</taxon>
        <taxon>Pseudoneurospora</taxon>
    </lineage>
</organism>
<accession>A0AAN6NXJ8</accession>
<keyword evidence="1" id="KW-0812">Transmembrane</keyword>
<evidence type="ECO:0000256" key="1">
    <source>
        <dbReference type="SAM" id="Phobius"/>
    </source>
</evidence>
<dbReference type="EMBL" id="MU859114">
    <property type="protein sequence ID" value="KAK3952933.1"/>
    <property type="molecule type" value="Genomic_DNA"/>
</dbReference>
<protein>
    <submittedName>
        <fullName evidence="2">Uncharacterized protein</fullName>
    </submittedName>
</protein>
<proteinExistence type="predicted"/>
<keyword evidence="3" id="KW-1185">Reference proteome</keyword>
<feature type="transmembrane region" description="Helical" evidence="1">
    <location>
        <begin position="122"/>
        <end position="139"/>
    </location>
</feature>